<dbReference type="OrthoDB" id="5981545at2759"/>
<keyword evidence="1" id="KW-0862">Zinc</keyword>
<dbReference type="AGR" id="Xenbase:XB-GENE-6467584"/>
<feature type="region of interest" description="Disordered" evidence="2">
    <location>
        <begin position="367"/>
        <end position="402"/>
    </location>
</feature>
<evidence type="ECO:0000313" key="5">
    <source>
        <dbReference type="RefSeq" id="NP_001354907.1"/>
    </source>
</evidence>
<dbReference type="Xenbase" id="XB-GENE-6467584">
    <property type="gene designation" value="znf839"/>
</dbReference>
<dbReference type="AlphaFoldDB" id="A0A8J0QHB3"/>
<organism evidence="4 5">
    <name type="scientific">Xenopus tropicalis</name>
    <name type="common">Western clawed frog</name>
    <name type="synonym">Silurana tropicalis</name>
    <dbReference type="NCBI Taxonomy" id="8364"/>
    <lineage>
        <taxon>Eukaryota</taxon>
        <taxon>Metazoa</taxon>
        <taxon>Chordata</taxon>
        <taxon>Craniata</taxon>
        <taxon>Vertebrata</taxon>
        <taxon>Euteleostomi</taxon>
        <taxon>Amphibia</taxon>
        <taxon>Batrachia</taxon>
        <taxon>Anura</taxon>
        <taxon>Pipoidea</taxon>
        <taxon>Pipidae</taxon>
        <taxon>Xenopodinae</taxon>
        <taxon>Xenopus</taxon>
        <taxon>Silurana</taxon>
    </lineage>
</organism>
<dbReference type="InterPro" id="IPR039946">
    <property type="entry name" value="ZN839"/>
</dbReference>
<name>A0A8J0QHB3_XENTR</name>
<proteinExistence type="predicted"/>
<evidence type="ECO:0000259" key="3">
    <source>
        <dbReference type="PROSITE" id="PS50157"/>
    </source>
</evidence>
<gene>
    <name evidence="5 6" type="primary">znf839</name>
</gene>
<evidence type="ECO:0000256" key="2">
    <source>
        <dbReference type="SAM" id="MobiDB-lite"/>
    </source>
</evidence>
<sequence length="845" mass="92987">MESMAVQQHYSVATELEPDPEEACEYVQVQLGSEVVAEKSLPQGIPHEVVSGMTQATEVYYLQADGSLVQGSELLKDAGLHCSTNINTGSPTLKDAARHLQAAAQHVALGELDLSTLPRQVKLLKSIQLEMADVQQPKTADQAANQAANQETEIPVNLHKQNSNLLDGRIFQLKTQAEHGKPKHGIDSAIKILVQQPHLSEKPKAKDANKKTINPMMLLNSQDFSQTVGKKNVSCNPEKLKKKNKNKKTLKVKTRSGRISRPPMHKAKDYKFIKTGTLAHSSPSDSDDYSELSGEDEDRKMENVSIAPQSFTVKHTLFQCETCEKSYMGKGGLLRHYRLYPSHGQMQSSEINVSTPSGNEVEKRSYDTQKTKASHLPKGPSCRGRQRRAGRGAARFGRPKKSLNSLSSYSDIQLKKAKMKEFLQQYEKEDIKELVLPYVTQFVSVYDFLLSKVEDDHPGKSSFPFIYKEFEQLHSMVELLAQEYLANKHECAEGPLEIKNHKVAESLGIKGDITGKYPSIDLSTSESKMHSETKQKHKTESSDDDMLPPSKVPRVEEDVSEPMDESGLGEMFSSVTDAGQAKGTCCHPDGTVMPCTGNENDRILGNSSEEIFCTTTQAKTQDLAGDSYWTKPVSADTSEPSHKTQVNSRLQESSIEHAVGTHTDDFEDHLSSKDNGNSLMDSELSECFLSTETHKSSFDQAICEQDNSELSFHSSGHADPVNNPVAADAITSEETVCLNESETVIIEAFHDEPTAQLLQANIINVQVSCLDGKSASENDCADQSGTSLTCGADGIVLPDQAILYDTVEADLSNCEYQAEGIILTNTGTTDMQIETTDTVLQMETN</sequence>
<feature type="compositionally biased region" description="Acidic residues" evidence="2">
    <location>
        <begin position="285"/>
        <end position="296"/>
    </location>
</feature>
<evidence type="ECO:0000313" key="4">
    <source>
        <dbReference type="Proteomes" id="UP000008143"/>
    </source>
</evidence>
<dbReference type="KEGG" id="xtr:100495472"/>
<dbReference type="InterPro" id="IPR013087">
    <property type="entry name" value="Znf_C2H2_type"/>
</dbReference>
<reference evidence="5" key="1">
    <citation type="journal article" date="2010" name="Science">
        <title>The genome of the Western clawed frog Xenopus tropicalis.</title>
        <authorList>
            <person name="Hellsten U."/>
            <person name="Harland R.M."/>
            <person name="Gilchrist M.J."/>
            <person name="Hendrix D."/>
            <person name="Jurka J."/>
            <person name="Kapitonov V."/>
            <person name="Ovcharenko I."/>
            <person name="Putnam N.H."/>
            <person name="Shu S."/>
            <person name="Taher L."/>
            <person name="Blitz I.L."/>
            <person name="Blumberg B."/>
            <person name="Dichmann D.S."/>
            <person name="Dubchak I."/>
            <person name="Amaya E."/>
            <person name="Detter J.C."/>
            <person name="Fletcher R."/>
            <person name="Gerhard D.S."/>
            <person name="Goodstein D."/>
            <person name="Graves T."/>
            <person name="Grigoriev I.V."/>
            <person name="Grimwood J."/>
            <person name="Kawashima T."/>
            <person name="Lindquist E."/>
            <person name="Lucas S.M."/>
            <person name="Mead P.E."/>
            <person name="Mitros T."/>
            <person name="Ogino H."/>
            <person name="Ohta Y."/>
            <person name="Poliakov A.V."/>
            <person name="Pollet N."/>
            <person name="Robert J."/>
            <person name="Salamov A."/>
            <person name="Sater A.K."/>
            <person name="Schmutz J."/>
            <person name="Terry A."/>
            <person name="Vize P.D."/>
            <person name="Warren W.C."/>
            <person name="Wells D."/>
            <person name="Wills A."/>
            <person name="Wilson R.K."/>
            <person name="Zimmerman L.B."/>
            <person name="Zorn A.M."/>
            <person name="Grainger R."/>
            <person name="Grammer T."/>
            <person name="Khokha M.K."/>
            <person name="Richardson P.M."/>
            <person name="Rokhsar D.S."/>
        </authorList>
    </citation>
    <scope>NUCLEOTIDE SEQUENCE</scope>
</reference>
<feature type="compositionally biased region" description="Basic and acidic residues" evidence="2">
    <location>
        <begin position="527"/>
        <end position="541"/>
    </location>
</feature>
<feature type="compositionally biased region" description="Basic residues" evidence="2">
    <location>
        <begin position="242"/>
        <end position="258"/>
    </location>
</feature>
<reference evidence="5" key="2">
    <citation type="submission" date="2025-08" db="UniProtKB">
        <authorList>
            <consortium name="RefSeq"/>
        </authorList>
    </citation>
    <scope>IDENTIFICATION</scope>
</reference>
<dbReference type="GO" id="GO:0008270">
    <property type="term" value="F:zinc ion binding"/>
    <property type="evidence" value="ECO:0007669"/>
    <property type="project" value="UniProtKB-KW"/>
</dbReference>
<dbReference type="InterPro" id="IPR031885">
    <property type="entry name" value="DUF4764"/>
</dbReference>
<feature type="region of interest" description="Disordered" evidence="2">
    <location>
        <begin position="520"/>
        <end position="565"/>
    </location>
</feature>
<feature type="domain" description="C2H2-type" evidence="3">
    <location>
        <begin position="318"/>
        <end position="348"/>
    </location>
</feature>
<accession>A0A8J0QHB3</accession>
<dbReference type="Proteomes" id="UP000008143">
    <property type="component" value="Chromosome 8"/>
</dbReference>
<dbReference type="OMA" id="KSIQLEM"/>
<protein>
    <submittedName>
        <fullName evidence="5">Zinc finger protein 839</fullName>
    </submittedName>
</protein>
<dbReference type="RefSeq" id="NP_001354907.1">
    <property type="nucleotide sequence ID" value="NM_001367978.1"/>
</dbReference>
<dbReference type="PANTHER" id="PTHR16116">
    <property type="entry name" value="ZINC FINGER PROTEIN 839"/>
    <property type="match status" value="1"/>
</dbReference>
<dbReference type="PANTHER" id="PTHR16116:SF5">
    <property type="entry name" value="ZINC FINGER PROTEIN 839"/>
    <property type="match status" value="1"/>
</dbReference>
<keyword evidence="1" id="KW-0863">Zinc-finger</keyword>
<evidence type="ECO:0000313" key="6">
    <source>
        <dbReference type="Xenbase" id="XB-GENE-6467584"/>
    </source>
</evidence>
<dbReference type="Pfam" id="PF15961">
    <property type="entry name" value="DUF4764"/>
    <property type="match status" value="2"/>
</dbReference>
<evidence type="ECO:0000256" key="1">
    <source>
        <dbReference type="PROSITE-ProRule" id="PRU00042"/>
    </source>
</evidence>
<keyword evidence="1" id="KW-0479">Metal-binding</keyword>
<keyword evidence="4" id="KW-1185">Reference proteome</keyword>
<feature type="region of interest" description="Disordered" evidence="2">
    <location>
        <begin position="242"/>
        <end position="299"/>
    </location>
</feature>
<dbReference type="PROSITE" id="PS50157">
    <property type="entry name" value="ZINC_FINGER_C2H2_2"/>
    <property type="match status" value="1"/>
</dbReference>
<dbReference type="CTD" id="55778"/>
<dbReference type="GeneID" id="100495472"/>